<dbReference type="InterPro" id="IPR027417">
    <property type="entry name" value="P-loop_NTPase"/>
</dbReference>
<comment type="similarity">
    <text evidence="1">Belongs to the helicase family. RAD25/XPB subfamily.</text>
</comment>
<evidence type="ECO:0000256" key="1">
    <source>
        <dbReference type="ARBA" id="ARBA00006637"/>
    </source>
</evidence>
<organism evidence="12">
    <name type="scientific">Sulfurisphaera javensis</name>
    <dbReference type="NCBI Taxonomy" id="2049879"/>
    <lineage>
        <taxon>Archaea</taxon>
        <taxon>Thermoproteota</taxon>
        <taxon>Thermoprotei</taxon>
        <taxon>Sulfolobales</taxon>
        <taxon>Sulfolobaceae</taxon>
        <taxon>Sulfurisphaera</taxon>
    </lineage>
</organism>
<dbReference type="SUPFAM" id="SSF52540">
    <property type="entry name" value="P-loop containing nucleoside triphosphate hydrolases"/>
    <property type="match status" value="1"/>
</dbReference>
<keyword evidence="6" id="KW-0413">Isomerase</keyword>
<dbReference type="PROSITE" id="PS51194">
    <property type="entry name" value="HELICASE_CTER"/>
    <property type="match status" value="1"/>
</dbReference>
<keyword evidence="3" id="KW-0378">Hydrolase</keyword>
<sequence>MLLKTFYIQRWLDENTFKRLLTFSRFISRTERGSQFVIDIDRARKNKVKLDDIISTLSDLGIKLEENEIKEISKYLPEYDIEFELKDGKLLIKPHIFMLDIVKDLKEKEILKYDKVNKVYVTYPYYYYILKNRLEEYGLKIRELKLDIKELNVNFKGELRDYQKEAIETWKQKDGSGVIALPTGAGKTVIGIAILAEVKRSTLIVTFTKDQMIQWRDSLFKFTDLSKSDVGLYYSQEKTIRPVTITTYHTAYRHMKELSGKFNLLIIDEAHHLPAEKFKQIALQCIAAKRLALSATPVREDGKHEELFKLMGGLIYFKTPQELIQKGYLAPYELIQLRVDLTPKEKMKYSSLLSQFRKLSGGKKVSELLQLMKEGNQNAIEAMKIYNEMKKIVNLAENKLKVLDDIIKKENGSKILIFTQYVEQAEEIAKKYNAYLITGKTNKNERERILKIFKTLKSGILVLTTVGDEGLDIPDANVGIIVTGTGSRRQFIQRLGRLLRPSNGKVAKLYEIVTRGTAEEYQASKRKDITFGITSYSSSEDDLM</sequence>
<dbReference type="GeneID" id="92355240"/>
<dbReference type="GO" id="GO:0016787">
    <property type="term" value="F:hydrolase activity"/>
    <property type="evidence" value="ECO:0007669"/>
    <property type="project" value="UniProtKB-KW"/>
</dbReference>
<dbReference type="GO" id="GO:0003677">
    <property type="term" value="F:DNA binding"/>
    <property type="evidence" value="ECO:0007669"/>
    <property type="project" value="InterPro"/>
</dbReference>
<dbReference type="CDD" id="cd17926">
    <property type="entry name" value="DEXHc_RE"/>
    <property type="match status" value="1"/>
</dbReference>
<dbReference type="SMART" id="SM00487">
    <property type="entry name" value="DEXDc"/>
    <property type="match status" value="1"/>
</dbReference>
<dbReference type="RefSeq" id="WP_369609865.1">
    <property type="nucleotide sequence ID" value="NZ_AP031322.1"/>
</dbReference>
<dbReference type="AlphaFoldDB" id="A0AAT9GTU1"/>
<dbReference type="Gene3D" id="3.40.50.300">
    <property type="entry name" value="P-loop containing nucleotide triphosphate hydrolases"/>
    <property type="match status" value="2"/>
</dbReference>
<keyword evidence="2" id="KW-0547">Nucleotide-binding</keyword>
<evidence type="ECO:0000256" key="2">
    <source>
        <dbReference type="ARBA" id="ARBA00022741"/>
    </source>
</evidence>
<dbReference type="EMBL" id="AP031322">
    <property type="protein sequence ID" value="BFH74343.1"/>
    <property type="molecule type" value="Genomic_DNA"/>
</dbReference>
<feature type="domain" description="Helicase C-terminal" evidence="11">
    <location>
        <begin position="402"/>
        <end position="544"/>
    </location>
</feature>
<gene>
    <name evidence="12" type="ORF">SJAV_22870</name>
</gene>
<dbReference type="InterPro" id="IPR006935">
    <property type="entry name" value="Helicase/UvrB_N"/>
</dbReference>
<evidence type="ECO:0000256" key="3">
    <source>
        <dbReference type="ARBA" id="ARBA00022801"/>
    </source>
</evidence>
<dbReference type="Pfam" id="PF04851">
    <property type="entry name" value="ResIII"/>
    <property type="match status" value="1"/>
</dbReference>
<dbReference type="KEGG" id="sjv:SJAV_22870"/>
<dbReference type="InterPro" id="IPR050615">
    <property type="entry name" value="ATP-dep_DNA_Helicase"/>
</dbReference>
<evidence type="ECO:0000259" key="10">
    <source>
        <dbReference type="PROSITE" id="PS51192"/>
    </source>
</evidence>
<evidence type="ECO:0000256" key="6">
    <source>
        <dbReference type="ARBA" id="ARBA00023235"/>
    </source>
</evidence>
<evidence type="ECO:0000256" key="7">
    <source>
        <dbReference type="ARBA" id="ARBA00034617"/>
    </source>
</evidence>
<name>A0AAT9GTU1_9CREN</name>
<dbReference type="InterPro" id="IPR032438">
    <property type="entry name" value="ERCC3_RAD25_C"/>
</dbReference>
<evidence type="ECO:0000256" key="9">
    <source>
        <dbReference type="ARBA" id="ARBA00048988"/>
    </source>
</evidence>
<comment type="catalytic activity">
    <reaction evidence="9">
        <text>ATP + H2O = ADP + phosphate + H(+)</text>
        <dbReference type="Rhea" id="RHEA:13065"/>
        <dbReference type="ChEBI" id="CHEBI:15377"/>
        <dbReference type="ChEBI" id="CHEBI:15378"/>
        <dbReference type="ChEBI" id="CHEBI:30616"/>
        <dbReference type="ChEBI" id="CHEBI:43474"/>
        <dbReference type="ChEBI" id="CHEBI:456216"/>
        <dbReference type="EC" id="5.6.2.4"/>
    </reaction>
</comment>
<dbReference type="Pfam" id="PF16203">
    <property type="entry name" value="ERCC3_RAD25_C"/>
    <property type="match status" value="1"/>
</dbReference>
<evidence type="ECO:0000256" key="5">
    <source>
        <dbReference type="ARBA" id="ARBA00022840"/>
    </source>
</evidence>
<proteinExistence type="inferred from homology"/>
<dbReference type="InterPro" id="IPR001650">
    <property type="entry name" value="Helicase_C-like"/>
</dbReference>
<accession>A0AAT9GTU1</accession>
<dbReference type="PANTHER" id="PTHR11274:SF0">
    <property type="entry name" value="GENERAL TRANSCRIPTION AND DNA REPAIR FACTOR IIH HELICASE SUBUNIT XPB"/>
    <property type="match status" value="1"/>
</dbReference>
<evidence type="ECO:0000256" key="8">
    <source>
        <dbReference type="ARBA" id="ARBA00034808"/>
    </source>
</evidence>
<dbReference type="GO" id="GO:0043138">
    <property type="term" value="F:3'-5' DNA helicase activity"/>
    <property type="evidence" value="ECO:0007669"/>
    <property type="project" value="UniProtKB-EC"/>
</dbReference>
<dbReference type="InterPro" id="IPR014001">
    <property type="entry name" value="Helicase_ATP-bd"/>
</dbReference>
<dbReference type="PROSITE" id="PS51192">
    <property type="entry name" value="HELICASE_ATP_BIND_1"/>
    <property type="match status" value="1"/>
</dbReference>
<dbReference type="PANTHER" id="PTHR11274">
    <property type="entry name" value="RAD25/XP-B DNA REPAIR HELICASE"/>
    <property type="match status" value="1"/>
</dbReference>
<dbReference type="SMART" id="SM00490">
    <property type="entry name" value="HELICc"/>
    <property type="match status" value="1"/>
</dbReference>
<protein>
    <recommendedName>
        <fullName evidence="8">DNA 3'-5' helicase</fullName>
        <ecNumber evidence="8">5.6.2.4</ecNumber>
    </recommendedName>
</protein>
<feature type="domain" description="Helicase ATP-binding" evidence="10">
    <location>
        <begin position="168"/>
        <end position="315"/>
    </location>
</feature>
<dbReference type="EC" id="5.6.2.4" evidence="8"/>
<dbReference type="GO" id="GO:0005524">
    <property type="term" value="F:ATP binding"/>
    <property type="evidence" value="ECO:0007669"/>
    <property type="project" value="UniProtKB-KW"/>
</dbReference>
<evidence type="ECO:0000259" key="11">
    <source>
        <dbReference type="PROSITE" id="PS51194"/>
    </source>
</evidence>
<keyword evidence="5" id="KW-0067">ATP-binding</keyword>
<comment type="catalytic activity">
    <reaction evidence="7">
        <text>Couples ATP hydrolysis with the unwinding of duplex DNA by translocating in the 3'-5' direction.</text>
        <dbReference type="EC" id="5.6.2.4"/>
    </reaction>
</comment>
<keyword evidence="4 12" id="KW-0347">Helicase</keyword>
<evidence type="ECO:0000256" key="4">
    <source>
        <dbReference type="ARBA" id="ARBA00022806"/>
    </source>
</evidence>
<evidence type="ECO:0000313" key="12">
    <source>
        <dbReference type="EMBL" id="BFH74343.1"/>
    </source>
</evidence>
<reference evidence="12" key="1">
    <citation type="submission" date="2024-03" db="EMBL/GenBank/DDBJ databases">
        <title>Complete genome sequence of Sulfurisphaera javensis strain KD-1.</title>
        <authorList>
            <person name="Sakai H."/>
            <person name="Nur N."/>
            <person name="Suwanto A."/>
            <person name="Kurosawa N."/>
        </authorList>
    </citation>
    <scope>NUCLEOTIDE SEQUENCE</scope>
    <source>
        <strain evidence="12">KD-1</strain>
    </source>
</reference>